<dbReference type="Gene3D" id="3.30.1950.10">
    <property type="entry name" value="wza like domain"/>
    <property type="match status" value="1"/>
</dbReference>
<name>A0ABV7T918_9GAMM</name>
<reference evidence="5" key="1">
    <citation type="journal article" date="2019" name="Int. J. Syst. Evol. Microbiol.">
        <title>The Global Catalogue of Microorganisms (GCM) 10K type strain sequencing project: providing services to taxonomists for standard genome sequencing and annotation.</title>
        <authorList>
            <consortium name="The Broad Institute Genomics Platform"/>
            <consortium name="The Broad Institute Genome Sequencing Center for Infectious Disease"/>
            <person name="Wu L."/>
            <person name="Ma J."/>
        </authorList>
    </citation>
    <scope>NUCLEOTIDE SEQUENCE [LARGE SCALE GENOMIC DNA]</scope>
    <source>
        <strain evidence="5">KCTC 42447</strain>
    </source>
</reference>
<sequence>MFLQSVVKVFSLFVLLGLGLGAHANSQYQLGSGDIISVSVYGEPDLSFNEIRLTDAGTFTYPFIGEVDASGKTSNEIQRLLTERLKDGYLMDPRVSVSIVNYREFYISGEVRSPGGYPYQPGLTLDRAIALAGGLTERASTRRISIVRGGDDSRQAEKATLNTLVRPGDAITIDQGFF</sequence>
<evidence type="ECO:0000313" key="4">
    <source>
        <dbReference type="EMBL" id="MFC3607943.1"/>
    </source>
</evidence>
<dbReference type="RefSeq" id="WP_386364040.1">
    <property type="nucleotide sequence ID" value="NZ_JBHRXZ010000022.1"/>
</dbReference>
<dbReference type="Gene3D" id="3.10.560.10">
    <property type="entry name" value="Outer membrane lipoprotein wza domain like"/>
    <property type="match status" value="1"/>
</dbReference>
<gene>
    <name evidence="4" type="ORF">ACFOMF_09165</name>
</gene>
<keyword evidence="5" id="KW-1185">Reference proteome</keyword>
<evidence type="ECO:0000313" key="5">
    <source>
        <dbReference type="Proteomes" id="UP001595630"/>
    </source>
</evidence>
<dbReference type="InterPro" id="IPR019554">
    <property type="entry name" value="Soluble_ligand-bd"/>
</dbReference>
<protein>
    <submittedName>
        <fullName evidence="4">Polysaccharide biosynthesis/export family protein</fullName>
    </submittedName>
</protein>
<dbReference type="PANTHER" id="PTHR33619">
    <property type="entry name" value="POLYSACCHARIDE EXPORT PROTEIN GFCE-RELATED"/>
    <property type="match status" value="1"/>
</dbReference>
<feature type="domain" description="Polysaccharide export protein N-terminal" evidence="2">
    <location>
        <begin position="24"/>
        <end position="99"/>
    </location>
</feature>
<dbReference type="PANTHER" id="PTHR33619:SF3">
    <property type="entry name" value="POLYSACCHARIDE EXPORT PROTEIN GFCE-RELATED"/>
    <property type="match status" value="1"/>
</dbReference>
<keyword evidence="1" id="KW-0732">Signal</keyword>
<evidence type="ECO:0000256" key="1">
    <source>
        <dbReference type="ARBA" id="ARBA00022729"/>
    </source>
</evidence>
<dbReference type="Pfam" id="PF10531">
    <property type="entry name" value="SLBB"/>
    <property type="match status" value="1"/>
</dbReference>
<dbReference type="InterPro" id="IPR049712">
    <property type="entry name" value="Poly_export"/>
</dbReference>
<accession>A0ABV7T918</accession>
<organism evidence="4 5">
    <name type="scientific">Stutzerimonas tarimensis</name>
    <dbReference type="NCBI Taxonomy" id="1507735"/>
    <lineage>
        <taxon>Bacteria</taxon>
        <taxon>Pseudomonadati</taxon>
        <taxon>Pseudomonadota</taxon>
        <taxon>Gammaproteobacteria</taxon>
        <taxon>Pseudomonadales</taxon>
        <taxon>Pseudomonadaceae</taxon>
        <taxon>Stutzerimonas</taxon>
    </lineage>
</organism>
<dbReference type="Pfam" id="PF02563">
    <property type="entry name" value="Poly_export"/>
    <property type="match status" value="1"/>
</dbReference>
<evidence type="ECO:0000259" key="3">
    <source>
        <dbReference type="Pfam" id="PF10531"/>
    </source>
</evidence>
<proteinExistence type="predicted"/>
<dbReference type="EMBL" id="JBHRXZ010000022">
    <property type="protein sequence ID" value="MFC3607943.1"/>
    <property type="molecule type" value="Genomic_DNA"/>
</dbReference>
<evidence type="ECO:0000259" key="2">
    <source>
        <dbReference type="Pfam" id="PF02563"/>
    </source>
</evidence>
<comment type="caution">
    <text evidence="4">The sequence shown here is derived from an EMBL/GenBank/DDBJ whole genome shotgun (WGS) entry which is preliminary data.</text>
</comment>
<dbReference type="Proteomes" id="UP001595630">
    <property type="component" value="Unassembled WGS sequence"/>
</dbReference>
<feature type="domain" description="Soluble ligand binding" evidence="3">
    <location>
        <begin position="105"/>
        <end position="151"/>
    </location>
</feature>
<dbReference type="InterPro" id="IPR003715">
    <property type="entry name" value="Poly_export_N"/>
</dbReference>